<evidence type="ECO:0000256" key="5">
    <source>
        <dbReference type="ARBA" id="ARBA00047400"/>
    </source>
</evidence>
<comment type="subcellular location">
    <subcellularLocation>
        <location evidence="1">Secreted</location>
        <location evidence="1">Cell wall</location>
    </subcellularLocation>
</comment>
<evidence type="ECO:0000256" key="2">
    <source>
        <dbReference type="ARBA" id="ARBA00006484"/>
    </source>
</evidence>
<organism evidence="6 7">
    <name type="scientific">Rhodococcus jostii</name>
    <dbReference type="NCBI Taxonomy" id="132919"/>
    <lineage>
        <taxon>Bacteria</taxon>
        <taxon>Bacillati</taxon>
        <taxon>Actinomycetota</taxon>
        <taxon>Actinomycetes</taxon>
        <taxon>Mycobacteriales</taxon>
        <taxon>Nocardiaceae</taxon>
        <taxon>Rhodococcus</taxon>
    </lineage>
</organism>
<dbReference type="OrthoDB" id="5242555at2"/>
<dbReference type="GO" id="GO:0004316">
    <property type="term" value="F:3-oxoacyl-[acyl-carrier-protein] reductase (NADPH) activity"/>
    <property type="evidence" value="ECO:0007669"/>
    <property type="project" value="UniProtKB-EC"/>
</dbReference>
<dbReference type="AlphaFoldDB" id="A0A1H4JMZ5"/>
<reference evidence="7" key="1">
    <citation type="submission" date="2016-10" db="EMBL/GenBank/DDBJ databases">
        <authorList>
            <person name="Varghese N."/>
        </authorList>
    </citation>
    <scope>NUCLEOTIDE SEQUENCE [LARGE SCALE GENOMIC DNA]</scope>
    <source>
        <strain evidence="7">DSM 44719</strain>
    </source>
</reference>
<dbReference type="RefSeq" id="WP_073364831.1">
    <property type="nucleotide sequence ID" value="NZ_FNTL01000003.1"/>
</dbReference>
<sequence length="252" mass="26908">MNLGIQGKRALVIGGTSGLGLACCQSLAAEGVDLAIFARNSETLKRTRSDLTDEFAVRVDTYSGDVTNRADIVSTVELLRDGGGIDILVLNTPRPPSPMRDFLAEDDDSRWEQAYRDQLHAALNVLREATPLLTTNGWGRIIGITSASVKEPLPRHAISSVFRAGVQAALKHLASEIAQFGVTVNSVAPATIATPTFEQFHDLESRVRLTPLGRPGTPEELGATVAFLASYQAGFITGQLIQLDGGRTASLV</sequence>
<gene>
    <name evidence="6" type="ORF">SAMN04490220_0979</name>
</gene>
<dbReference type="InterPro" id="IPR050259">
    <property type="entry name" value="SDR"/>
</dbReference>
<comment type="catalytic activity">
    <reaction evidence="5">
        <text>a (3R)-hydroxyacyl-[ACP] + NADP(+) = a 3-oxoacyl-[ACP] + NADPH + H(+)</text>
        <dbReference type="Rhea" id="RHEA:17397"/>
        <dbReference type="Rhea" id="RHEA-COMP:9916"/>
        <dbReference type="Rhea" id="RHEA-COMP:9945"/>
        <dbReference type="ChEBI" id="CHEBI:15378"/>
        <dbReference type="ChEBI" id="CHEBI:57783"/>
        <dbReference type="ChEBI" id="CHEBI:58349"/>
        <dbReference type="ChEBI" id="CHEBI:78776"/>
        <dbReference type="ChEBI" id="CHEBI:78827"/>
        <dbReference type="EC" id="1.1.1.100"/>
    </reaction>
    <physiologicalReaction direction="right-to-left" evidence="5">
        <dbReference type="Rhea" id="RHEA:17399"/>
    </physiologicalReaction>
</comment>
<accession>A0A1H4JMZ5</accession>
<protein>
    <recommendedName>
        <fullName evidence="4">3-oxoacyl-[acyl-carrier-protein] reductase MabA</fullName>
    </recommendedName>
</protein>
<dbReference type="Pfam" id="PF13561">
    <property type="entry name" value="adh_short_C2"/>
    <property type="match status" value="1"/>
</dbReference>
<name>A0A1H4JMZ5_RHOJO</name>
<evidence type="ECO:0000313" key="6">
    <source>
        <dbReference type="EMBL" id="SEB47068.1"/>
    </source>
</evidence>
<dbReference type="Gene3D" id="3.40.50.720">
    <property type="entry name" value="NAD(P)-binding Rossmann-like Domain"/>
    <property type="match status" value="1"/>
</dbReference>
<dbReference type="InterPro" id="IPR002347">
    <property type="entry name" value="SDR_fam"/>
</dbReference>
<proteinExistence type="inferred from homology"/>
<comment type="similarity">
    <text evidence="2">Belongs to the short-chain dehydrogenases/reductases (SDR) family.</text>
</comment>
<dbReference type="EMBL" id="FNTL01000003">
    <property type="protein sequence ID" value="SEB47068.1"/>
    <property type="molecule type" value="Genomic_DNA"/>
</dbReference>
<evidence type="ECO:0000256" key="3">
    <source>
        <dbReference type="ARBA" id="ARBA00022512"/>
    </source>
</evidence>
<dbReference type="PANTHER" id="PTHR42879">
    <property type="entry name" value="3-OXOACYL-(ACYL-CARRIER-PROTEIN) REDUCTASE"/>
    <property type="match status" value="1"/>
</dbReference>
<dbReference type="SUPFAM" id="SSF51735">
    <property type="entry name" value="NAD(P)-binding Rossmann-fold domains"/>
    <property type="match status" value="1"/>
</dbReference>
<keyword evidence="3" id="KW-0964">Secreted</keyword>
<dbReference type="PANTHER" id="PTHR42879:SF6">
    <property type="entry name" value="NADPH-DEPENDENT REDUCTASE BACG"/>
    <property type="match status" value="1"/>
</dbReference>
<evidence type="ECO:0000313" key="7">
    <source>
        <dbReference type="Proteomes" id="UP000183407"/>
    </source>
</evidence>
<evidence type="ECO:0000256" key="4">
    <source>
        <dbReference type="ARBA" id="ARBA00040781"/>
    </source>
</evidence>
<dbReference type="InterPro" id="IPR036291">
    <property type="entry name" value="NAD(P)-bd_dom_sf"/>
</dbReference>
<dbReference type="Proteomes" id="UP000183407">
    <property type="component" value="Unassembled WGS sequence"/>
</dbReference>
<evidence type="ECO:0000256" key="1">
    <source>
        <dbReference type="ARBA" id="ARBA00004191"/>
    </source>
</evidence>
<dbReference type="PRINTS" id="PR00081">
    <property type="entry name" value="GDHRDH"/>
</dbReference>
<keyword evidence="3" id="KW-0134">Cell wall</keyword>